<comment type="similarity">
    <text evidence="4">Belongs to the zinc-containing alcohol dehydrogenase family.</text>
</comment>
<evidence type="ECO:0000259" key="5">
    <source>
        <dbReference type="Pfam" id="PF00107"/>
    </source>
</evidence>
<proteinExistence type="inferred from homology"/>
<dbReference type="PROSITE" id="PS00059">
    <property type="entry name" value="ADH_ZINC"/>
    <property type="match status" value="1"/>
</dbReference>
<dbReference type="Proteomes" id="UP000199727">
    <property type="component" value="Unassembled WGS sequence"/>
</dbReference>
<dbReference type="OrthoDB" id="5363962at2759"/>
<dbReference type="GO" id="GO:0008270">
    <property type="term" value="F:zinc ion binding"/>
    <property type="evidence" value="ECO:0007669"/>
    <property type="project" value="InterPro"/>
</dbReference>
<evidence type="ECO:0000256" key="2">
    <source>
        <dbReference type="ARBA" id="ARBA00022833"/>
    </source>
</evidence>
<dbReference type="CDD" id="cd08234">
    <property type="entry name" value="threonine_DH_like"/>
    <property type="match status" value="1"/>
</dbReference>
<dbReference type="Pfam" id="PF08240">
    <property type="entry name" value="ADH_N"/>
    <property type="match status" value="1"/>
</dbReference>
<dbReference type="AlphaFoldDB" id="A0A854Q9N1"/>
<accession>A0A854Q9N1</accession>
<keyword evidence="3" id="KW-0560">Oxidoreductase</keyword>
<keyword evidence="2 4" id="KW-0862">Zinc</keyword>
<organism evidence="7 8">
    <name type="scientific">Cryptococcus neoformans Tu259-1</name>
    <dbReference type="NCBI Taxonomy" id="1230072"/>
    <lineage>
        <taxon>Eukaryota</taxon>
        <taxon>Fungi</taxon>
        <taxon>Dikarya</taxon>
        <taxon>Basidiomycota</taxon>
        <taxon>Agaricomycotina</taxon>
        <taxon>Tremellomycetes</taxon>
        <taxon>Tremellales</taxon>
        <taxon>Cryptococcaceae</taxon>
        <taxon>Cryptococcus</taxon>
        <taxon>Cryptococcus neoformans species complex</taxon>
    </lineage>
</organism>
<dbReference type="SUPFAM" id="SSF50129">
    <property type="entry name" value="GroES-like"/>
    <property type="match status" value="1"/>
</dbReference>
<dbReference type="SUPFAM" id="SSF51735">
    <property type="entry name" value="NAD(P)-binding Rossmann-fold domains"/>
    <property type="match status" value="1"/>
</dbReference>
<evidence type="ECO:0000313" key="7">
    <source>
        <dbReference type="EMBL" id="OXG12978.1"/>
    </source>
</evidence>
<name>A0A854Q9N1_CRYNE</name>
<evidence type="ECO:0000313" key="8">
    <source>
        <dbReference type="Proteomes" id="UP000199727"/>
    </source>
</evidence>
<dbReference type="EMBL" id="AMKT01000083">
    <property type="protein sequence ID" value="OXG12978.1"/>
    <property type="molecule type" value="Genomic_DNA"/>
</dbReference>
<dbReference type="InterPro" id="IPR011032">
    <property type="entry name" value="GroES-like_sf"/>
</dbReference>
<dbReference type="InterPro" id="IPR050129">
    <property type="entry name" value="Zn_alcohol_dh"/>
</dbReference>
<dbReference type="PANTHER" id="PTHR43401">
    <property type="entry name" value="L-THREONINE 3-DEHYDROGENASE"/>
    <property type="match status" value="1"/>
</dbReference>
<evidence type="ECO:0000256" key="1">
    <source>
        <dbReference type="ARBA" id="ARBA00022723"/>
    </source>
</evidence>
<dbReference type="GO" id="GO:0016491">
    <property type="term" value="F:oxidoreductase activity"/>
    <property type="evidence" value="ECO:0007669"/>
    <property type="project" value="UniProtKB-KW"/>
</dbReference>
<dbReference type="InterPro" id="IPR013154">
    <property type="entry name" value="ADH-like_N"/>
</dbReference>
<keyword evidence="1 4" id="KW-0479">Metal-binding</keyword>
<reference evidence="7 8" key="1">
    <citation type="submission" date="2017-06" db="EMBL/GenBank/DDBJ databases">
        <title>Global population genomics of the pathogenic fungus Cryptococcus neoformans var. grubii.</title>
        <authorList>
            <person name="Cuomo C."/>
            <person name="Litvintseva A."/>
            <person name="Chen Y."/>
            <person name="Young S."/>
            <person name="Zeng Q."/>
            <person name="Chapman S."/>
            <person name="Gujja S."/>
            <person name="Saif S."/>
            <person name="Birren B."/>
        </authorList>
    </citation>
    <scope>NUCLEOTIDE SEQUENCE [LARGE SCALE GENOMIC DNA]</scope>
    <source>
        <strain evidence="7 8">Tu259-1</strain>
    </source>
</reference>
<dbReference type="Gene3D" id="3.90.180.10">
    <property type="entry name" value="Medium-chain alcohol dehydrogenases, catalytic domain"/>
    <property type="match status" value="1"/>
</dbReference>
<dbReference type="InterPro" id="IPR002328">
    <property type="entry name" value="ADH_Zn_CS"/>
</dbReference>
<protein>
    <submittedName>
        <fullName evidence="7">Chlorophyll synthesis pathway protein BchC</fullName>
    </submittedName>
</protein>
<evidence type="ECO:0000256" key="3">
    <source>
        <dbReference type="ARBA" id="ARBA00023002"/>
    </source>
</evidence>
<comment type="cofactor">
    <cofactor evidence="4">
        <name>Zn(2+)</name>
        <dbReference type="ChEBI" id="CHEBI:29105"/>
    </cofactor>
</comment>
<evidence type="ECO:0000256" key="4">
    <source>
        <dbReference type="RuleBase" id="RU361277"/>
    </source>
</evidence>
<gene>
    <name evidence="7" type="ORF">C361_06166</name>
</gene>
<evidence type="ECO:0000259" key="6">
    <source>
        <dbReference type="Pfam" id="PF08240"/>
    </source>
</evidence>
<dbReference type="Gene3D" id="3.40.50.720">
    <property type="entry name" value="NAD(P)-binding Rossmann-like Domain"/>
    <property type="match status" value="1"/>
</dbReference>
<feature type="domain" description="Alcohol dehydrogenase-like C-terminal" evidence="5">
    <location>
        <begin position="270"/>
        <end position="403"/>
    </location>
</feature>
<dbReference type="Pfam" id="PF00107">
    <property type="entry name" value="ADH_zinc_N"/>
    <property type="match status" value="1"/>
</dbReference>
<dbReference type="PANTHER" id="PTHR43401:SF2">
    <property type="entry name" value="L-THREONINE 3-DEHYDROGENASE"/>
    <property type="match status" value="1"/>
</dbReference>
<sequence length="445" mass="48864">MTAGRRATPDWLGAQGSFLYPRRLPMPDGFIPHDVIREPTRCLCSLPTFVYTPATTKADILFPFFLFSSLSIKHINLNLTNPLSQPHLQLKQQLNTMVAKEMNALLYSEPRKFEITKVPVPEIGPEEVLLKVDICGVCGTDQHIHEGEFIAKFPLVPGHEAVGRIVAMGDKVKGFDVGDRIAADVGETCGYCHYCRKGTELFCENFAPAGVARDGGFADYIKYHFAKCYKIKNLSDEEATLLEPASCAIHGMDVLKMPFGARVLLIGAGPTGLILAQLMKMGGASHITIAANAGIKMDIARKVEAADEYIDLDRSNPGPQWAKLKEDNPYGFDVVAEATGVESLVNDAINYVTRGGTLLVYGVYEDKARLPGWSPTDIFVNEKRIIGSFSQTYCFPRAIDLLDSGKIKTTGMVTDVFPLSDYQGALDKMASRKALKIAIKPEHKD</sequence>
<feature type="domain" description="Alcohol dehydrogenase-like N-terminal" evidence="6">
    <location>
        <begin position="124"/>
        <end position="232"/>
    </location>
</feature>
<dbReference type="InterPro" id="IPR013149">
    <property type="entry name" value="ADH-like_C"/>
</dbReference>
<dbReference type="InterPro" id="IPR036291">
    <property type="entry name" value="NAD(P)-bd_dom_sf"/>
</dbReference>
<comment type="caution">
    <text evidence="7">The sequence shown here is derived from an EMBL/GenBank/DDBJ whole genome shotgun (WGS) entry which is preliminary data.</text>
</comment>